<keyword evidence="2" id="KW-1185">Reference proteome</keyword>
<reference evidence="1 2" key="1">
    <citation type="submission" date="2021-01" db="EMBL/GenBank/DDBJ databases">
        <title>Roseomonas sp. nov, a bacterium isolated from an oil production mixture in Yumen Oilfield.</title>
        <authorList>
            <person name="Wu D."/>
        </authorList>
    </citation>
    <scope>NUCLEOTIDE SEQUENCE [LARGE SCALE GENOMIC DNA]</scope>
    <source>
        <strain evidence="1 2">ROY-5-3</strain>
    </source>
</reference>
<comment type="caution">
    <text evidence="1">The sequence shown here is derived from an EMBL/GenBank/DDBJ whole genome shotgun (WGS) entry which is preliminary data.</text>
</comment>
<name>A0ABS6H6K9_9PROT</name>
<dbReference type="Proteomes" id="UP000689967">
    <property type="component" value="Unassembled WGS sequence"/>
</dbReference>
<accession>A0ABS6H6K9</accession>
<sequence>MESVMSVKRAEAARILNVSKARITQYVKDGMPSLADGSIDIDAARRWLNDNIDPAKRAGWATAKAQREPARRLGEFVPFTAYPDPTHRGFAVAACAAILQMPTHVVKAAADIGLNQRQAEQLADLAMTFLWGDLEDKARGIGIPCNDPSGDVLRLDDTWCHRWQDRFPWHELYGPDGVSKVTGEIPEG</sequence>
<proteinExistence type="predicted"/>
<dbReference type="RefSeq" id="WP_216875511.1">
    <property type="nucleotide sequence ID" value="NZ_JAERQM010000003.1"/>
</dbReference>
<organism evidence="1 2">
    <name type="scientific">Falsiroseomonas oleicola</name>
    <dbReference type="NCBI Taxonomy" id="2801474"/>
    <lineage>
        <taxon>Bacteria</taxon>
        <taxon>Pseudomonadati</taxon>
        <taxon>Pseudomonadota</taxon>
        <taxon>Alphaproteobacteria</taxon>
        <taxon>Acetobacterales</taxon>
        <taxon>Roseomonadaceae</taxon>
        <taxon>Falsiroseomonas</taxon>
    </lineage>
</organism>
<gene>
    <name evidence="1" type="ORF">JJQ90_11465</name>
</gene>
<evidence type="ECO:0000313" key="1">
    <source>
        <dbReference type="EMBL" id="MBU8544329.1"/>
    </source>
</evidence>
<dbReference type="EMBL" id="JAERQM010000003">
    <property type="protein sequence ID" value="MBU8544329.1"/>
    <property type="molecule type" value="Genomic_DNA"/>
</dbReference>
<evidence type="ECO:0008006" key="3">
    <source>
        <dbReference type="Google" id="ProtNLM"/>
    </source>
</evidence>
<evidence type="ECO:0000313" key="2">
    <source>
        <dbReference type="Proteomes" id="UP000689967"/>
    </source>
</evidence>
<protein>
    <recommendedName>
        <fullName evidence="3">Helix-turn-helix domain-containing protein</fullName>
    </recommendedName>
</protein>